<dbReference type="Pfam" id="PF02854">
    <property type="entry name" value="MIF4G"/>
    <property type="match status" value="2"/>
</dbReference>
<dbReference type="Pfam" id="PF02847">
    <property type="entry name" value="MA3"/>
    <property type="match status" value="1"/>
</dbReference>
<feature type="region of interest" description="Disordered" evidence="4">
    <location>
        <begin position="1"/>
        <end position="125"/>
    </location>
</feature>
<keyword evidence="7" id="KW-1185">Reference proteome</keyword>
<feature type="compositionally biased region" description="Basic and acidic residues" evidence="4">
    <location>
        <begin position="171"/>
        <end position="197"/>
    </location>
</feature>
<dbReference type="Gene3D" id="1.25.40.180">
    <property type="match status" value="2"/>
</dbReference>
<evidence type="ECO:0000256" key="3">
    <source>
        <dbReference type="ARBA" id="ARBA00023242"/>
    </source>
</evidence>
<dbReference type="GO" id="GO:0003723">
    <property type="term" value="F:RNA binding"/>
    <property type="evidence" value="ECO:0007669"/>
    <property type="project" value="InterPro"/>
</dbReference>
<dbReference type="SUPFAM" id="SSF48371">
    <property type="entry name" value="ARM repeat"/>
    <property type="match status" value="1"/>
</dbReference>
<organism evidence="6 7">
    <name type="scientific">Diversispora eburnea</name>
    <dbReference type="NCBI Taxonomy" id="1213867"/>
    <lineage>
        <taxon>Eukaryota</taxon>
        <taxon>Fungi</taxon>
        <taxon>Fungi incertae sedis</taxon>
        <taxon>Mucoromycota</taxon>
        <taxon>Glomeromycotina</taxon>
        <taxon>Glomeromycetes</taxon>
        <taxon>Diversisporales</taxon>
        <taxon>Diversisporaceae</taxon>
        <taxon>Diversispora</taxon>
    </lineage>
</organism>
<dbReference type="Proteomes" id="UP000789706">
    <property type="component" value="Unassembled WGS sequence"/>
</dbReference>
<dbReference type="SMART" id="SM00543">
    <property type="entry name" value="MIF4G"/>
    <property type="match status" value="1"/>
</dbReference>
<evidence type="ECO:0000313" key="7">
    <source>
        <dbReference type="Proteomes" id="UP000789706"/>
    </source>
</evidence>
<dbReference type="AlphaFoldDB" id="A0A9N9F9L8"/>
<name>A0A9N9F9L8_9GLOM</name>
<feature type="region of interest" description="Disordered" evidence="4">
    <location>
        <begin position="160"/>
        <end position="258"/>
    </location>
</feature>
<dbReference type="InterPro" id="IPR050781">
    <property type="entry name" value="CWC22_splicing_factor"/>
</dbReference>
<gene>
    <name evidence="6" type="ORF">DEBURN_LOCUS5555</name>
</gene>
<comment type="similarity">
    <text evidence="2">Belongs to the CWC22 family.</text>
</comment>
<dbReference type="SMART" id="SM00544">
    <property type="entry name" value="MA3"/>
    <property type="match status" value="1"/>
</dbReference>
<feature type="compositionally biased region" description="Acidic residues" evidence="4">
    <location>
        <begin position="198"/>
        <end position="212"/>
    </location>
</feature>
<evidence type="ECO:0000256" key="4">
    <source>
        <dbReference type="SAM" id="MobiDB-lite"/>
    </source>
</evidence>
<comment type="subcellular location">
    <subcellularLocation>
        <location evidence="1">Nucleus</location>
        <location evidence="1">Nucleolus</location>
    </subcellularLocation>
</comment>
<dbReference type="GO" id="GO:0042274">
    <property type="term" value="P:ribosomal small subunit biogenesis"/>
    <property type="evidence" value="ECO:0007669"/>
    <property type="project" value="TreeGrafter"/>
</dbReference>
<reference evidence="6" key="1">
    <citation type="submission" date="2021-06" db="EMBL/GenBank/DDBJ databases">
        <authorList>
            <person name="Kallberg Y."/>
            <person name="Tangrot J."/>
            <person name="Rosling A."/>
        </authorList>
    </citation>
    <scope>NUCLEOTIDE SEQUENCE</scope>
    <source>
        <strain evidence="6">AZ414A</strain>
    </source>
</reference>
<feature type="domain" description="MI" evidence="5">
    <location>
        <begin position="516"/>
        <end position="653"/>
    </location>
</feature>
<sequence>MSPKSKPASNNRPCLPASLKEEIYEQRDEKDKRKFDQKFRNREKTRKIKRKLARLEKKHKRAKVQAQEIQKPPAKRQKTDDDSISSKKEKNSGKQKVTHAQQLEKFSTKNPRKNVESIEDDDEERAMRRLEKKLRIKSSAKLSKVFKDDGLDELLEGITVGSQKSRLNLSKNKDNLQEKNDKKDLENQNFERCKESTSEDDESQESDNDSETLLDLKEFNIESEETDDENLVKYKPPHLREKPVTTNAQEPDKAKQEQISRLQRQLQGFLNRLSESNIESIIMNIEEIYENNIRHDVTSTITTFILNLISNRSTILDQFVILYAALVTALYKIVGIDFCAYFTQTLIENFERFHDQHLQTVDLHEKGGKESDLTELNVELLLKIVKHSGYQLRQDDPSVLKEIVQQIHNETGKRDSQSLAPRTKFMIETIVNLKNNRLKQQSIVTNTEIQATQPLRASLEDIRSIETKGKWWLVGSGWNADMIVDQSSTTLKQAEKRESVSDALLNLAKQQKMNTDVRRSIFVILMSGEDYVDAFERLLKLGLKEVQAREIPRVLIHCCGNEKIHNPYYALIAQRLCNYDHSFKITFQYCLWDFLRECGENDVGGMELIKNTPTQNDEVKEIPLRRLVNLAKFYAILISERELSTIILKTVSFTKLHSQSQLFFQLLFSNIIILTLTKNTRKPNPQKLSDVFGNIIKQTIRDKMSVEEMLE</sequence>
<accession>A0A9N9F9L8</accession>
<proteinExistence type="inferred from homology"/>
<keyword evidence="3" id="KW-0539">Nucleus</keyword>
<dbReference type="EMBL" id="CAJVPK010000502">
    <property type="protein sequence ID" value="CAG8518845.1"/>
    <property type="molecule type" value="Genomic_DNA"/>
</dbReference>
<comment type="caution">
    <text evidence="6">The sequence shown here is derived from an EMBL/GenBank/DDBJ whole genome shotgun (WGS) entry which is preliminary data.</text>
</comment>
<dbReference type="PANTHER" id="PTHR18034:SF4">
    <property type="entry name" value="NUCLEOLAR MIF4G DOMAIN-CONTAINING PROTEIN 1"/>
    <property type="match status" value="1"/>
</dbReference>
<dbReference type="GO" id="GO:0005730">
    <property type="term" value="C:nucleolus"/>
    <property type="evidence" value="ECO:0007669"/>
    <property type="project" value="UniProtKB-SubCell"/>
</dbReference>
<dbReference type="PROSITE" id="PS51366">
    <property type="entry name" value="MI"/>
    <property type="match status" value="1"/>
</dbReference>
<evidence type="ECO:0000256" key="1">
    <source>
        <dbReference type="ARBA" id="ARBA00004604"/>
    </source>
</evidence>
<dbReference type="InterPro" id="IPR003891">
    <property type="entry name" value="Initiation_fac_eIF4g_MI"/>
</dbReference>
<evidence type="ECO:0000256" key="2">
    <source>
        <dbReference type="ARBA" id="ARBA00006856"/>
    </source>
</evidence>
<dbReference type="PANTHER" id="PTHR18034">
    <property type="entry name" value="CELL CYCLE CONTROL PROTEIN CWF22-RELATED"/>
    <property type="match status" value="1"/>
</dbReference>
<feature type="compositionally biased region" description="Polar residues" evidence="4">
    <location>
        <begin position="160"/>
        <end position="170"/>
    </location>
</feature>
<feature type="compositionally biased region" description="Basic and acidic residues" evidence="4">
    <location>
        <begin position="19"/>
        <end position="42"/>
    </location>
</feature>
<feature type="compositionally biased region" description="Polar residues" evidence="4">
    <location>
        <begin position="94"/>
        <end position="109"/>
    </location>
</feature>
<evidence type="ECO:0000313" key="6">
    <source>
        <dbReference type="EMBL" id="CAG8518845.1"/>
    </source>
</evidence>
<protein>
    <submittedName>
        <fullName evidence="6">10764_t:CDS:1</fullName>
    </submittedName>
</protein>
<dbReference type="InterPro" id="IPR016024">
    <property type="entry name" value="ARM-type_fold"/>
</dbReference>
<dbReference type="InterPro" id="IPR003890">
    <property type="entry name" value="MIF4G-like_typ-3"/>
</dbReference>
<feature type="compositionally biased region" description="Basic residues" evidence="4">
    <location>
        <begin position="43"/>
        <end position="63"/>
    </location>
</feature>
<evidence type="ECO:0000259" key="5">
    <source>
        <dbReference type="PROSITE" id="PS51366"/>
    </source>
</evidence>
<feature type="compositionally biased region" description="Basic and acidic residues" evidence="4">
    <location>
        <begin position="77"/>
        <end position="92"/>
    </location>
</feature>
<dbReference type="OrthoDB" id="361797at2759"/>